<dbReference type="Gene3D" id="3.30.870.10">
    <property type="entry name" value="Endonuclease Chain A"/>
    <property type="match status" value="1"/>
</dbReference>
<dbReference type="GO" id="GO:0004519">
    <property type="term" value="F:endonuclease activity"/>
    <property type="evidence" value="ECO:0007669"/>
    <property type="project" value="UniProtKB-KW"/>
</dbReference>
<evidence type="ECO:0000313" key="3">
    <source>
        <dbReference type="Proteomes" id="UP000518300"/>
    </source>
</evidence>
<dbReference type="Proteomes" id="UP000518300">
    <property type="component" value="Unassembled WGS sequence"/>
</dbReference>
<dbReference type="RefSeq" id="WP_169346708.1">
    <property type="nucleotide sequence ID" value="NZ_JABBJJ010000098.1"/>
</dbReference>
<organism evidence="2 3">
    <name type="scientific">Pyxidicoccus fallax</name>
    <dbReference type="NCBI Taxonomy" id="394095"/>
    <lineage>
        <taxon>Bacteria</taxon>
        <taxon>Pseudomonadati</taxon>
        <taxon>Myxococcota</taxon>
        <taxon>Myxococcia</taxon>
        <taxon>Myxococcales</taxon>
        <taxon>Cystobacterineae</taxon>
        <taxon>Myxococcaceae</taxon>
        <taxon>Pyxidicoccus</taxon>
    </lineage>
</organism>
<gene>
    <name evidence="2" type="ORF">HG543_21560</name>
</gene>
<protein>
    <submittedName>
        <fullName evidence="2">NgoFVII family restriction endonuclease</fullName>
    </submittedName>
</protein>
<dbReference type="Pfam" id="PF09565">
    <property type="entry name" value="RE_NgoFVII"/>
    <property type="match status" value="1"/>
</dbReference>
<keyword evidence="3" id="KW-1185">Reference proteome</keyword>
<keyword evidence="2" id="KW-0540">Nuclease</keyword>
<evidence type="ECO:0000313" key="2">
    <source>
        <dbReference type="EMBL" id="NMO17428.1"/>
    </source>
</evidence>
<evidence type="ECO:0000259" key="1">
    <source>
        <dbReference type="Pfam" id="PF09565"/>
    </source>
</evidence>
<feature type="domain" description="Restriction endonuclease type II NgoFVII N-terminal" evidence="1">
    <location>
        <begin position="32"/>
        <end position="142"/>
    </location>
</feature>
<keyword evidence="2" id="KW-0255">Endonuclease</keyword>
<proteinExistence type="predicted"/>
<dbReference type="SUPFAM" id="SSF56024">
    <property type="entry name" value="Phospholipase D/nuclease"/>
    <property type="match status" value="1"/>
</dbReference>
<dbReference type="AlphaFoldDB" id="A0A848LI87"/>
<name>A0A848LI87_9BACT</name>
<dbReference type="EMBL" id="JABBJJ010000098">
    <property type="protein sequence ID" value="NMO17428.1"/>
    <property type="molecule type" value="Genomic_DNA"/>
</dbReference>
<sequence>MAQMDGGNPVVRLKVLRNTPLRPLAKRMAWLVGQCEEFHLATAFVSKNAVEDMLSAATEHLPSICFLTGTFGNNTRQATFRRLLELQNQKRLKGRIWRCKAHGDFHEKLYLWRLPDGQGVAWVGSANFTDGGLQAEGELIVEIRGPWDGTDLSVLRRAFEAEWERGKSLSKNFVDTYKESERPVLDLHGTRKVRSGGNVVASAGKERFFVTTVEREADAETVERVGRLLDGSADEWLRHRVASLSNLKRGHRGLVVDNVERKVALVEVTDSAKDGSAFVFAYAPLFQRNAWHPWNSEVRRTLAVSGLGSERKRPRSRWLPETTGLRIAKALYPNRTRDW</sequence>
<dbReference type="InterPro" id="IPR019065">
    <property type="entry name" value="RE_NgoFVII_N"/>
</dbReference>
<keyword evidence="2" id="KW-0378">Hydrolase</keyword>
<accession>A0A848LI87</accession>
<reference evidence="2 3" key="1">
    <citation type="submission" date="2020-04" db="EMBL/GenBank/DDBJ databases">
        <title>Draft genome of Pyxidicoccus fallax type strain.</title>
        <authorList>
            <person name="Whitworth D.E."/>
        </authorList>
    </citation>
    <scope>NUCLEOTIDE SEQUENCE [LARGE SCALE GENOMIC DNA]</scope>
    <source>
        <strain evidence="2 3">DSM 14698</strain>
    </source>
</reference>
<comment type="caution">
    <text evidence="2">The sequence shown here is derived from an EMBL/GenBank/DDBJ whole genome shotgun (WGS) entry which is preliminary data.</text>
</comment>